<accession>A0ABV7VLG3</accession>
<dbReference type="EMBL" id="JBHRYJ010000005">
    <property type="protein sequence ID" value="MFC3677798.1"/>
    <property type="molecule type" value="Genomic_DNA"/>
</dbReference>
<dbReference type="CDD" id="cd00586">
    <property type="entry name" value="4HBT"/>
    <property type="match status" value="1"/>
</dbReference>
<name>A0ABV7VLG3_9PROT</name>
<gene>
    <name evidence="1" type="ORF">ACFOOQ_19755</name>
</gene>
<evidence type="ECO:0000313" key="2">
    <source>
        <dbReference type="Proteomes" id="UP001595711"/>
    </source>
</evidence>
<comment type="caution">
    <text evidence="1">The sequence shown here is derived from an EMBL/GenBank/DDBJ whole genome shotgun (WGS) entry which is preliminary data.</text>
</comment>
<dbReference type="Proteomes" id="UP001595711">
    <property type="component" value="Unassembled WGS sequence"/>
</dbReference>
<dbReference type="Gene3D" id="3.10.129.10">
    <property type="entry name" value="Hotdog Thioesterase"/>
    <property type="match status" value="1"/>
</dbReference>
<evidence type="ECO:0000313" key="1">
    <source>
        <dbReference type="EMBL" id="MFC3677798.1"/>
    </source>
</evidence>
<dbReference type="SUPFAM" id="SSF54637">
    <property type="entry name" value="Thioesterase/thiol ester dehydrase-isomerase"/>
    <property type="match status" value="1"/>
</dbReference>
<dbReference type="Pfam" id="PF13279">
    <property type="entry name" value="4HBT_2"/>
    <property type="match status" value="1"/>
</dbReference>
<protein>
    <submittedName>
        <fullName evidence="1">Thioesterase family protein</fullName>
    </submittedName>
</protein>
<sequence>MTVLPAFIDANGHMNVGYYNVIFDQALDAFFKPFDLDWSYVQRTNLSTFVLETHVCYLQEVVEGDALRFTFRLLGHDAKRIHYFMAMHHAAKGYLAATSEQVLVHVDLATRRSCPFGAGHQALFTRMMAGHGRLPQPAQAGRSIGLARKS</sequence>
<proteinExistence type="predicted"/>
<organism evidence="1 2">
    <name type="scientific">Ferrovibrio xuzhouensis</name>
    <dbReference type="NCBI Taxonomy" id="1576914"/>
    <lineage>
        <taxon>Bacteria</taxon>
        <taxon>Pseudomonadati</taxon>
        <taxon>Pseudomonadota</taxon>
        <taxon>Alphaproteobacteria</taxon>
        <taxon>Rhodospirillales</taxon>
        <taxon>Rhodospirillaceae</taxon>
        <taxon>Ferrovibrio</taxon>
    </lineage>
</organism>
<dbReference type="InterPro" id="IPR029069">
    <property type="entry name" value="HotDog_dom_sf"/>
</dbReference>
<dbReference type="RefSeq" id="WP_379729395.1">
    <property type="nucleotide sequence ID" value="NZ_JBHRYJ010000005.1"/>
</dbReference>
<keyword evidence="2" id="KW-1185">Reference proteome</keyword>
<reference evidence="2" key="1">
    <citation type="journal article" date="2019" name="Int. J. Syst. Evol. Microbiol.">
        <title>The Global Catalogue of Microorganisms (GCM) 10K type strain sequencing project: providing services to taxonomists for standard genome sequencing and annotation.</title>
        <authorList>
            <consortium name="The Broad Institute Genomics Platform"/>
            <consortium name="The Broad Institute Genome Sequencing Center for Infectious Disease"/>
            <person name="Wu L."/>
            <person name="Ma J."/>
        </authorList>
    </citation>
    <scope>NUCLEOTIDE SEQUENCE [LARGE SCALE GENOMIC DNA]</scope>
    <source>
        <strain evidence="2">KCTC 42182</strain>
    </source>
</reference>